<evidence type="ECO:0000313" key="2">
    <source>
        <dbReference type="EMBL" id="RNA40738.1"/>
    </source>
</evidence>
<dbReference type="Proteomes" id="UP000276133">
    <property type="component" value="Unassembled WGS sequence"/>
</dbReference>
<evidence type="ECO:0000256" key="1">
    <source>
        <dbReference type="SAM" id="MobiDB-lite"/>
    </source>
</evidence>
<keyword evidence="3" id="KW-1185">Reference proteome</keyword>
<dbReference type="EMBL" id="REGN01000600">
    <property type="protein sequence ID" value="RNA40738.1"/>
    <property type="molecule type" value="Genomic_DNA"/>
</dbReference>
<reference evidence="2 3" key="1">
    <citation type="journal article" date="2018" name="Sci. Rep.">
        <title>Genomic signatures of local adaptation to the degree of environmental predictability in rotifers.</title>
        <authorList>
            <person name="Franch-Gras L."/>
            <person name="Hahn C."/>
            <person name="Garcia-Roger E.M."/>
            <person name="Carmona M.J."/>
            <person name="Serra M."/>
            <person name="Gomez A."/>
        </authorList>
    </citation>
    <scope>NUCLEOTIDE SEQUENCE [LARGE SCALE GENOMIC DNA]</scope>
    <source>
        <strain evidence="2">HYR1</strain>
    </source>
</reference>
<gene>
    <name evidence="2" type="ORF">BpHYR1_004866</name>
</gene>
<dbReference type="AlphaFoldDB" id="A0A3M7SYS3"/>
<proteinExistence type="predicted"/>
<sequence length="62" mass="7187">MIKSRDVQKKTKPSQPSLPKQHPRILSISDFKKKTQRMIHLCTRRTKVAAGDEDLDDLSIRD</sequence>
<protein>
    <submittedName>
        <fullName evidence="2">Uncharacterized protein</fullName>
    </submittedName>
</protein>
<comment type="caution">
    <text evidence="2">The sequence shown here is derived from an EMBL/GenBank/DDBJ whole genome shotgun (WGS) entry which is preliminary data.</text>
</comment>
<organism evidence="2 3">
    <name type="scientific">Brachionus plicatilis</name>
    <name type="common">Marine rotifer</name>
    <name type="synonym">Brachionus muelleri</name>
    <dbReference type="NCBI Taxonomy" id="10195"/>
    <lineage>
        <taxon>Eukaryota</taxon>
        <taxon>Metazoa</taxon>
        <taxon>Spiralia</taxon>
        <taxon>Gnathifera</taxon>
        <taxon>Rotifera</taxon>
        <taxon>Eurotatoria</taxon>
        <taxon>Monogononta</taxon>
        <taxon>Pseudotrocha</taxon>
        <taxon>Ploima</taxon>
        <taxon>Brachionidae</taxon>
        <taxon>Brachionus</taxon>
    </lineage>
</organism>
<evidence type="ECO:0000313" key="3">
    <source>
        <dbReference type="Proteomes" id="UP000276133"/>
    </source>
</evidence>
<feature type="region of interest" description="Disordered" evidence="1">
    <location>
        <begin position="1"/>
        <end position="30"/>
    </location>
</feature>
<accession>A0A3M7SYS3</accession>
<name>A0A3M7SYS3_BRAPC</name>